<evidence type="ECO:0000256" key="1">
    <source>
        <dbReference type="PROSITE-ProRule" id="PRU00325"/>
    </source>
</evidence>
<keyword evidence="1" id="KW-0479">Metal-binding</keyword>
<evidence type="ECO:0000259" key="2">
    <source>
        <dbReference type="PROSITE" id="PS50966"/>
    </source>
</evidence>
<dbReference type="PROSITE" id="PS50966">
    <property type="entry name" value="ZF_SWIM"/>
    <property type="match status" value="1"/>
</dbReference>
<feature type="domain" description="SWIM-type" evidence="2">
    <location>
        <begin position="26"/>
        <end position="64"/>
    </location>
</feature>
<dbReference type="InterPro" id="IPR007527">
    <property type="entry name" value="Znf_SWIM"/>
</dbReference>
<accession>A0A813YH81</accession>
<sequence length="297" mass="34576">MIEKLVFSEIRSRHSKCLKYKVFIQYDPKIENDNSIDEWYCTCRNGARTVGCCSHISSLIYYLSIGRYSQNLKIPGKDLEKIFSTPCTLESSDISEDEVNILNDKSSNEKGLEPLEITLKHSLSFDEFPESKKRPEKKSNQNFTDLDDVFGHALPWNGFLEITRISKISLKSTCTIDYYLFGLRLSSRISKNFTDKLMSSKPYFKNLIQEIIEEKIELIEEKKYNRAKTIWITKICNLKNVNNSYSTEHEFTLKYLNQFQTYSSEGFCPSCGYSSRIKKWIDIALEKDKSNNVIILL</sequence>
<comment type="caution">
    <text evidence="3">The sequence shown here is derived from an EMBL/GenBank/DDBJ whole genome shotgun (WGS) entry which is preliminary data.</text>
</comment>
<proteinExistence type="predicted"/>
<name>A0A813YH81_9BILA</name>
<dbReference type="Proteomes" id="UP000663879">
    <property type="component" value="Unassembled WGS sequence"/>
</dbReference>
<keyword evidence="4" id="KW-1185">Reference proteome</keyword>
<evidence type="ECO:0000313" key="4">
    <source>
        <dbReference type="Proteomes" id="UP000663879"/>
    </source>
</evidence>
<dbReference type="AlphaFoldDB" id="A0A813YH81"/>
<dbReference type="GO" id="GO:0008270">
    <property type="term" value="F:zinc ion binding"/>
    <property type="evidence" value="ECO:0007669"/>
    <property type="project" value="UniProtKB-KW"/>
</dbReference>
<evidence type="ECO:0000313" key="3">
    <source>
        <dbReference type="EMBL" id="CAF0884185.1"/>
    </source>
</evidence>
<reference evidence="3" key="1">
    <citation type="submission" date="2021-02" db="EMBL/GenBank/DDBJ databases">
        <authorList>
            <person name="Nowell W R."/>
        </authorList>
    </citation>
    <scope>NUCLEOTIDE SEQUENCE</scope>
    <source>
        <strain evidence="3">Ploen Becks lab</strain>
    </source>
</reference>
<keyword evidence="1" id="KW-0863">Zinc-finger</keyword>
<keyword evidence="1" id="KW-0862">Zinc</keyword>
<organism evidence="3 4">
    <name type="scientific">Brachionus calyciflorus</name>
    <dbReference type="NCBI Taxonomy" id="104777"/>
    <lineage>
        <taxon>Eukaryota</taxon>
        <taxon>Metazoa</taxon>
        <taxon>Spiralia</taxon>
        <taxon>Gnathifera</taxon>
        <taxon>Rotifera</taxon>
        <taxon>Eurotatoria</taxon>
        <taxon>Monogononta</taxon>
        <taxon>Pseudotrocha</taxon>
        <taxon>Ploima</taxon>
        <taxon>Brachionidae</taxon>
        <taxon>Brachionus</taxon>
    </lineage>
</organism>
<protein>
    <recommendedName>
        <fullName evidence="2">SWIM-type domain-containing protein</fullName>
    </recommendedName>
</protein>
<dbReference type="EMBL" id="CAJNOC010001691">
    <property type="protein sequence ID" value="CAF0884185.1"/>
    <property type="molecule type" value="Genomic_DNA"/>
</dbReference>
<dbReference type="Pfam" id="PF04434">
    <property type="entry name" value="SWIM"/>
    <property type="match status" value="1"/>
</dbReference>
<gene>
    <name evidence="3" type="ORF">OXX778_LOCUS10573</name>
</gene>